<keyword evidence="7" id="KW-0961">Cell wall biogenesis/degradation</keyword>
<feature type="region of interest" description="Disordered" evidence="8">
    <location>
        <begin position="154"/>
        <end position="193"/>
    </location>
</feature>
<dbReference type="InterPro" id="IPR018805">
    <property type="entry name" value="YJL171C/Tos1_C"/>
</dbReference>
<dbReference type="GO" id="GO:0042973">
    <property type="term" value="F:glucan endo-1,3-beta-D-glucosidase activity"/>
    <property type="evidence" value="ECO:0007669"/>
    <property type="project" value="UniProtKB-EC"/>
</dbReference>
<evidence type="ECO:0000256" key="6">
    <source>
        <dbReference type="ARBA" id="ARBA00023295"/>
    </source>
</evidence>
<name>A0AAV5QTZ9_9ASCO</name>
<evidence type="ECO:0000256" key="5">
    <source>
        <dbReference type="ARBA" id="ARBA00022801"/>
    </source>
</evidence>
<dbReference type="EC" id="3.2.1.39" evidence="3"/>
<sequence length="434" mass="45383">MKFSASFVAAASVFLTSTVSAGSTTFVKYSGLGYSGHYNDITDMDESSGTCSSSSKSFSGNLSPLDEELSVHIRGPINLKKFAVYTASSTSSKKKRSECEEKVNLKRHQHKREANTYTVDVTQTVYVTAGQDETTTIGSSSVAAVATTASSSDATSTITSSKSSSSSSASGSSSASSSASSTSSSSSSSASGAWSRSSYYDASASSADNVVFMNHLGDTSYSGTWSSTFGNSISYCNAAGTGKSATSVTLSDTTLASNKEVVMFSGSECDSDCGYYREGIPAYKGWDGSAKIFAFNFKMPTDSSGDSSVDNYDMPAVWLLNAKIPRTLQYGDASCSCWSTGCGELDLWEVVTSGSSQLTNHLHDGQGKDGTRYGGGGSSDYFTRPTSDYVTLVAVFDGSDVYLTQVDDFDFDSSLDSSTVSGWLTGTASDAILV</sequence>
<evidence type="ECO:0000256" key="8">
    <source>
        <dbReference type="SAM" id="MobiDB-lite"/>
    </source>
</evidence>
<dbReference type="GO" id="GO:0071555">
    <property type="term" value="P:cell wall organization"/>
    <property type="evidence" value="ECO:0007669"/>
    <property type="project" value="UniProtKB-KW"/>
</dbReference>
<feature type="signal peptide" evidence="9">
    <location>
        <begin position="1"/>
        <end position="21"/>
    </location>
</feature>
<evidence type="ECO:0000256" key="3">
    <source>
        <dbReference type="ARBA" id="ARBA00012780"/>
    </source>
</evidence>
<dbReference type="RefSeq" id="XP_064855182.1">
    <property type="nucleotide sequence ID" value="XM_064999110.1"/>
</dbReference>
<evidence type="ECO:0000256" key="2">
    <source>
        <dbReference type="ARBA" id="ARBA00006055"/>
    </source>
</evidence>
<feature type="domain" description="Cell wall protein YJL171C/Tos1 N-terminal" evidence="11">
    <location>
        <begin position="27"/>
        <end position="86"/>
    </location>
</feature>
<evidence type="ECO:0000256" key="1">
    <source>
        <dbReference type="ARBA" id="ARBA00000382"/>
    </source>
</evidence>
<proteinExistence type="inferred from homology"/>
<keyword evidence="13" id="KW-1185">Reference proteome</keyword>
<accession>A0AAV5QTZ9</accession>
<dbReference type="AlphaFoldDB" id="A0AAV5QTZ9"/>
<dbReference type="GO" id="GO:0009277">
    <property type="term" value="C:fungal-type cell wall"/>
    <property type="evidence" value="ECO:0007669"/>
    <property type="project" value="TreeGrafter"/>
</dbReference>
<keyword evidence="5" id="KW-0378">Hydrolase</keyword>
<organism evidence="12 13">
    <name type="scientific">Saccharomycopsis crataegensis</name>
    <dbReference type="NCBI Taxonomy" id="43959"/>
    <lineage>
        <taxon>Eukaryota</taxon>
        <taxon>Fungi</taxon>
        <taxon>Dikarya</taxon>
        <taxon>Ascomycota</taxon>
        <taxon>Saccharomycotina</taxon>
        <taxon>Saccharomycetes</taxon>
        <taxon>Saccharomycopsidaceae</taxon>
        <taxon>Saccharomycopsis</taxon>
    </lineage>
</organism>
<reference evidence="12 13" key="1">
    <citation type="journal article" date="2023" name="Elife">
        <title>Identification of key yeast species and microbe-microbe interactions impacting larval growth of Drosophila in the wild.</title>
        <authorList>
            <person name="Mure A."/>
            <person name="Sugiura Y."/>
            <person name="Maeda R."/>
            <person name="Honda K."/>
            <person name="Sakurai N."/>
            <person name="Takahashi Y."/>
            <person name="Watada M."/>
            <person name="Katoh T."/>
            <person name="Gotoh A."/>
            <person name="Gotoh Y."/>
            <person name="Taniguchi I."/>
            <person name="Nakamura K."/>
            <person name="Hayashi T."/>
            <person name="Katayama T."/>
            <person name="Uemura T."/>
            <person name="Hattori Y."/>
        </authorList>
    </citation>
    <scope>NUCLEOTIDE SEQUENCE [LARGE SCALE GENOMIC DNA]</scope>
    <source>
        <strain evidence="12 13">SC-9</strain>
    </source>
</reference>
<evidence type="ECO:0000259" key="11">
    <source>
        <dbReference type="Pfam" id="PF10290"/>
    </source>
</evidence>
<dbReference type="Pfam" id="PF10290">
    <property type="entry name" value="YJL171C_Tos1_N"/>
    <property type="match status" value="1"/>
</dbReference>
<evidence type="ECO:0000313" key="12">
    <source>
        <dbReference type="EMBL" id="GMM38186.1"/>
    </source>
</evidence>
<keyword evidence="6" id="KW-0326">Glycosidase</keyword>
<feature type="domain" description="Cell wall protein YJL171C/Tos1 C-terminal" evidence="10">
    <location>
        <begin position="192"/>
        <end position="423"/>
    </location>
</feature>
<comment type="similarity">
    <text evidence="2">Belongs to the PGA52 family.</text>
</comment>
<evidence type="ECO:0000313" key="13">
    <source>
        <dbReference type="Proteomes" id="UP001360560"/>
    </source>
</evidence>
<evidence type="ECO:0000259" key="10">
    <source>
        <dbReference type="Pfam" id="PF10287"/>
    </source>
</evidence>
<dbReference type="GeneID" id="90076175"/>
<keyword evidence="4 9" id="KW-0732">Signal</keyword>
<protein>
    <recommendedName>
        <fullName evidence="3">glucan endo-1,3-beta-D-glucosidase</fullName>
        <ecNumber evidence="3">3.2.1.39</ecNumber>
    </recommendedName>
</protein>
<evidence type="ECO:0000256" key="9">
    <source>
        <dbReference type="SAM" id="SignalP"/>
    </source>
</evidence>
<dbReference type="Pfam" id="PF10287">
    <property type="entry name" value="YJL171C_Tos1_C"/>
    <property type="match status" value="1"/>
</dbReference>
<evidence type="ECO:0000256" key="4">
    <source>
        <dbReference type="ARBA" id="ARBA00022729"/>
    </source>
</evidence>
<gene>
    <name evidence="12" type="ORF">DASC09_055250</name>
</gene>
<comment type="caution">
    <text evidence="12">The sequence shown here is derived from an EMBL/GenBank/DDBJ whole genome shotgun (WGS) entry which is preliminary data.</text>
</comment>
<dbReference type="PANTHER" id="PTHR31737">
    <property type="entry name" value="PROTEIN TOS1"/>
    <property type="match status" value="1"/>
</dbReference>
<dbReference type="Proteomes" id="UP001360560">
    <property type="component" value="Unassembled WGS sequence"/>
</dbReference>
<evidence type="ECO:0000256" key="7">
    <source>
        <dbReference type="ARBA" id="ARBA00023316"/>
    </source>
</evidence>
<dbReference type="PANTHER" id="PTHR31737:SF2">
    <property type="entry name" value="PROTEIN TOS1"/>
    <property type="match status" value="1"/>
</dbReference>
<dbReference type="InterPro" id="IPR018807">
    <property type="entry name" value="YJL171C/Tos1_N"/>
</dbReference>
<comment type="catalytic activity">
    <reaction evidence="1">
        <text>Hydrolysis of (1-&gt;3)-beta-D-glucosidic linkages in (1-&gt;3)-beta-D-glucans.</text>
        <dbReference type="EC" id="3.2.1.39"/>
    </reaction>
</comment>
<feature type="chain" id="PRO_5043910372" description="glucan endo-1,3-beta-D-glucosidase" evidence="9">
    <location>
        <begin position="22"/>
        <end position="434"/>
    </location>
</feature>
<dbReference type="EMBL" id="BTFZ01000019">
    <property type="protein sequence ID" value="GMM38186.1"/>
    <property type="molecule type" value="Genomic_DNA"/>
</dbReference>